<name>A1WKG5_VEREI</name>
<dbReference type="GeneID" id="76460938"/>
<comment type="subunit">
    <text evidence="4">Interacts with HscA and stimulates its ATPase activity.</text>
</comment>
<dbReference type="Proteomes" id="UP000000374">
    <property type="component" value="Chromosome"/>
</dbReference>
<dbReference type="Gene3D" id="1.20.1280.20">
    <property type="entry name" value="HscB, C-terminal domain"/>
    <property type="match status" value="1"/>
</dbReference>
<dbReference type="STRING" id="391735.Veis_2376"/>
<dbReference type="InterPro" id="IPR009073">
    <property type="entry name" value="HscB_oligo_C"/>
</dbReference>
<sequence length="178" mass="19907">MNLLSDDFELFGLERRFAQQRSAIDARWKALQRQAHPDQFAAQGTAAQRVALQWSVRINEAYQRLKDPLRRAAYLCQLHGAPIGAEDDTAMPVAFLMQQMDWREALEQAQAADAPAALTALDALDEEVGQARHAALAECERLIDQQQDYAGAARQVRALMFIARMADSIGQQREQAGQ</sequence>
<proteinExistence type="inferred from homology"/>
<dbReference type="GO" id="GO:1990230">
    <property type="term" value="C:iron-sulfur cluster transfer complex"/>
    <property type="evidence" value="ECO:0007669"/>
    <property type="project" value="TreeGrafter"/>
</dbReference>
<dbReference type="SUPFAM" id="SSF46565">
    <property type="entry name" value="Chaperone J-domain"/>
    <property type="match status" value="1"/>
</dbReference>
<protein>
    <recommendedName>
        <fullName evidence="4">Co-chaperone protein HscB homolog</fullName>
    </recommendedName>
</protein>
<comment type="similarity">
    <text evidence="1 4">Belongs to the HscB family.</text>
</comment>
<evidence type="ECO:0000256" key="1">
    <source>
        <dbReference type="ARBA" id="ARBA00010476"/>
    </source>
</evidence>
<dbReference type="PANTHER" id="PTHR14021">
    <property type="entry name" value="IRON-SULFUR CLUSTER CO-CHAPERONE PROTEIN HSCB"/>
    <property type="match status" value="1"/>
</dbReference>
<organism evidence="6 7">
    <name type="scientific">Verminephrobacter eiseniae (strain EF01-2)</name>
    <dbReference type="NCBI Taxonomy" id="391735"/>
    <lineage>
        <taxon>Bacteria</taxon>
        <taxon>Pseudomonadati</taxon>
        <taxon>Pseudomonadota</taxon>
        <taxon>Betaproteobacteria</taxon>
        <taxon>Burkholderiales</taxon>
        <taxon>Comamonadaceae</taxon>
        <taxon>Verminephrobacter</taxon>
    </lineage>
</organism>
<accession>A1WKG5</accession>
<dbReference type="InterPro" id="IPR004640">
    <property type="entry name" value="HscB"/>
</dbReference>
<evidence type="ECO:0000313" key="6">
    <source>
        <dbReference type="EMBL" id="ABM58122.1"/>
    </source>
</evidence>
<dbReference type="GO" id="GO:0006457">
    <property type="term" value="P:protein folding"/>
    <property type="evidence" value="ECO:0007669"/>
    <property type="project" value="UniProtKB-UniRule"/>
</dbReference>
<dbReference type="PROSITE" id="PS50076">
    <property type="entry name" value="DNAJ_2"/>
    <property type="match status" value="1"/>
</dbReference>
<dbReference type="GO" id="GO:0051259">
    <property type="term" value="P:protein complex oligomerization"/>
    <property type="evidence" value="ECO:0007669"/>
    <property type="project" value="InterPro"/>
</dbReference>
<dbReference type="RefSeq" id="WP_011810125.1">
    <property type="nucleotide sequence ID" value="NC_008786.1"/>
</dbReference>
<dbReference type="AlphaFoldDB" id="A1WKG5"/>
<keyword evidence="7" id="KW-1185">Reference proteome</keyword>
<dbReference type="HOGENOM" id="CLU_068529_2_1_4"/>
<dbReference type="GO" id="GO:0044571">
    <property type="term" value="P:[2Fe-2S] cluster assembly"/>
    <property type="evidence" value="ECO:0007669"/>
    <property type="project" value="InterPro"/>
</dbReference>
<evidence type="ECO:0000313" key="7">
    <source>
        <dbReference type="Proteomes" id="UP000000374"/>
    </source>
</evidence>
<evidence type="ECO:0000256" key="4">
    <source>
        <dbReference type="HAMAP-Rule" id="MF_00682"/>
    </source>
</evidence>
<dbReference type="InterPro" id="IPR036869">
    <property type="entry name" value="J_dom_sf"/>
</dbReference>
<dbReference type="HAMAP" id="MF_00682">
    <property type="entry name" value="HscB"/>
    <property type="match status" value="1"/>
</dbReference>
<evidence type="ECO:0000256" key="2">
    <source>
        <dbReference type="ARBA" id="ARBA00023186"/>
    </source>
</evidence>
<dbReference type="GO" id="GO:0051087">
    <property type="term" value="F:protein-folding chaperone binding"/>
    <property type="evidence" value="ECO:0007669"/>
    <property type="project" value="InterPro"/>
</dbReference>
<keyword evidence="2 4" id="KW-0143">Chaperone</keyword>
<dbReference type="InterPro" id="IPR001623">
    <property type="entry name" value="DnaJ_domain"/>
</dbReference>
<dbReference type="KEGG" id="vei:Veis_2376"/>
<comment type="function">
    <text evidence="3 4">Co-chaperone involved in the maturation of iron-sulfur cluster-containing proteins. Seems to help targeting proteins to be folded toward HscA.</text>
</comment>
<evidence type="ECO:0000259" key="5">
    <source>
        <dbReference type="PROSITE" id="PS50076"/>
    </source>
</evidence>
<dbReference type="EMBL" id="CP000542">
    <property type="protein sequence ID" value="ABM58122.1"/>
    <property type="molecule type" value="Genomic_DNA"/>
</dbReference>
<reference evidence="7" key="1">
    <citation type="submission" date="2006-12" db="EMBL/GenBank/DDBJ databases">
        <title>Complete sequence of chromosome 1 of Verminephrobacter eiseniae EF01-2.</title>
        <authorList>
            <person name="Copeland A."/>
            <person name="Lucas S."/>
            <person name="Lapidus A."/>
            <person name="Barry K."/>
            <person name="Detter J.C."/>
            <person name="Glavina del Rio T."/>
            <person name="Dalin E."/>
            <person name="Tice H."/>
            <person name="Pitluck S."/>
            <person name="Chertkov O."/>
            <person name="Brettin T."/>
            <person name="Bruce D."/>
            <person name="Han C."/>
            <person name="Tapia R."/>
            <person name="Gilna P."/>
            <person name="Schmutz J."/>
            <person name="Larimer F."/>
            <person name="Land M."/>
            <person name="Hauser L."/>
            <person name="Kyrpides N."/>
            <person name="Kim E."/>
            <person name="Stahl D."/>
            <person name="Richardson P."/>
        </authorList>
    </citation>
    <scope>NUCLEOTIDE SEQUENCE [LARGE SCALE GENOMIC DNA]</scope>
    <source>
        <strain evidence="7">EF01-2</strain>
    </source>
</reference>
<dbReference type="SUPFAM" id="SSF47144">
    <property type="entry name" value="HSC20 (HSCB), C-terminal oligomerisation domain"/>
    <property type="match status" value="1"/>
</dbReference>
<evidence type="ECO:0000256" key="3">
    <source>
        <dbReference type="ARBA" id="ARBA00025596"/>
    </source>
</evidence>
<dbReference type="OrthoDB" id="287587at2"/>
<dbReference type="PANTHER" id="PTHR14021:SF15">
    <property type="entry name" value="IRON-SULFUR CLUSTER CO-CHAPERONE PROTEIN HSCB"/>
    <property type="match status" value="1"/>
</dbReference>
<feature type="domain" description="J" evidence="5">
    <location>
        <begin position="6"/>
        <end position="78"/>
    </location>
</feature>
<dbReference type="NCBIfam" id="TIGR00714">
    <property type="entry name" value="hscB"/>
    <property type="match status" value="1"/>
</dbReference>
<dbReference type="GO" id="GO:0001671">
    <property type="term" value="F:ATPase activator activity"/>
    <property type="evidence" value="ECO:0007669"/>
    <property type="project" value="InterPro"/>
</dbReference>
<dbReference type="Gene3D" id="1.10.287.110">
    <property type="entry name" value="DnaJ domain"/>
    <property type="match status" value="1"/>
</dbReference>
<dbReference type="Pfam" id="PF07743">
    <property type="entry name" value="HSCB_C"/>
    <property type="match status" value="1"/>
</dbReference>
<gene>
    <name evidence="4" type="primary">hscB</name>
    <name evidence="6" type="ordered locus">Veis_2376</name>
</gene>
<dbReference type="InterPro" id="IPR036386">
    <property type="entry name" value="HscB_C_sf"/>
</dbReference>
<dbReference type="eggNOG" id="COG1076">
    <property type="taxonomic scope" value="Bacteria"/>
</dbReference>